<feature type="non-terminal residue" evidence="1">
    <location>
        <position position="76"/>
    </location>
</feature>
<evidence type="ECO:0000313" key="1">
    <source>
        <dbReference type="EMBL" id="KAF1987062.1"/>
    </source>
</evidence>
<dbReference type="InterPro" id="IPR036291">
    <property type="entry name" value="NAD(P)-bd_dom_sf"/>
</dbReference>
<reference evidence="1" key="1">
    <citation type="journal article" date="2020" name="Stud. Mycol.">
        <title>101 Dothideomycetes genomes: a test case for predicting lifestyles and emergence of pathogens.</title>
        <authorList>
            <person name="Haridas S."/>
            <person name="Albert R."/>
            <person name="Binder M."/>
            <person name="Bloem J."/>
            <person name="Labutti K."/>
            <person name="Salamov A."/>
            <person name="Andreopoulos B."/>
            <person name="Baker S."/>
            <person name="Barry K."/>
            <person name="Bills G."/>
            <person name="Bluhm B."/>
            <person name="Cannon C."/>
            <person name="Castanera R."/>
            <person name="Culley D."/>
            <person name="Daum C."/>
            <person name="Ezra D."/>
            <person name="Gonzalez J."/>
            <person name="Henrissat B."/>
            <person name="Kuo A."/>
            <person name="Liang C."/>
            <person name="Lipzen A."/>
            <person name="Lutzoni F."/>
            <person name="Magnuson J."/>
            <person name="Mondo S."/>
            <person name="Nolan M."/>
            <person name="Ohm R."/>
            <person name="Pangilinan J."/>
            <person name="Park H.-J."/>
            <person name="Ramirez L."/>
            <person name="Alfaro M."/>
            <person name="Sun H."/>
            <person name="Tritt A."/>
            <person name="Yoshinaga Y."/>
            <person name="Zwiers L.-H."/>
            <person name="Turgeon B."/>
            <person name="Goodwin S."/>
            <person name="Spatafora J."/>
            <person name="Crous P."/>
            <person name="Grigoriev I."/>
        </authorList>
    </citation>
    <scope>NUCLEOTIDE SEQUENCE</scope>
    <source>
        <strain evidence="1">CBS 113979</strain>
    </source>
</reference>
<sequence length="76" mass="8185">MRNAAYGPTKLVVHWLTNAIYFEVPELTAFPIDPGWVQTEMGNRGANDFGVESALAPVSESCAGMVKVIDAATKET</sequence>
<keyword evidence="2" id="KW-1185">Reference proteome</keyword>
<dbReference type="Proteomes" id="UP000800041">
    <property type="component" value="Unassembled WGS sequence"/>
</dbReference>
<accession>A0A6G1H1Y1</accession>
<dbReference type="Gene3D" id="3.40.50.720">
    <property type="entry name" value="NAD(P)-binding Rossmann-like Domain"/>
    <property type="match status" value="1"/>
</dbReference>
<organism evidence="1 2">
    <name type="scientific">Aulographum hederae CBS 113979</name>
    <dbReference type="NCBI Taxonomy" id="1176131"/>
    <lineage>
        <taxon>Eukaryota</taxon>
        <taxon>Fungi</taxon>
        <taxon>Dikarya</taxon>
        <taxon>Ascomycota</taxon>
        <taxon>Pezizomycotina</taxon>
        <taxon>Dothideomycetes</taxon>
        <taxon>Pleosporomycetidae</taxon>
        <taxon>Aulographales</taxon>
        <taxon>Aulographaceae</taxon>
    </lineage>
</organism>
<dbReference type="AlphaFoldDB" id="A0A6G1H1Y1"/>
<dbReference type="OrthoDB" id="9876299at2759"/>
<dbReference type="EMBL" id="ML977154">
    <property type="protein sequence ID" value="KAF1987062.1"/>
    <property type="molecule type" value="Genomic_DNA"/>
</dbReference>
<gene>
    <name evidence="1" type="ORF">K402DRAFT_303024</name>
</gene>
<dbReference type="SUPFAM" id="SSF51735">
    <property type="entry name" value="NAD(P)-binding Rossmann-fold domains"/>
    <property type="match status" value="1"/>
</dbReference>
<evidence type="ECO:0000313" key="2">
    <source>
        <dbReference type="Proteomes" id="UP000800041"/>
    </source>
</evidence>
<protein>
    <recommendedName>
        <fullName evidence="3">NAD(P)-binding protein</fullName>
    </recommendedName>
</protein>
<proteinExistence type="predicted"/>
<name>A0A6G1H1Y1_9PEZI</name>
<evidence type="ECO:0008006" key="3">
    <source>
        <dbReference type="Google" id="ProtNLM"/>
    </source>
</evidence>